<name>A0A2S9GSH5_9BURK</name>
<evidence type="ECO:0000313" key="3">
    <source>
        <dbReference type="Proteomes" id="UP000237839"/>
    </source>
</evidence>
<accession>A0A2S9GSH5</accession>
<keyword evidence="3" id="KW-1185">Reference proteome</keyword>
<proteinExistence type="predicted"/>
<evidence type="ECO:0000313" key="2">
    <source>
        <dbReference type="EMBL" id="PRC90663.1"/>
    </source>
</evidence>
<comment type="caution">
    <text evidence="2">The sequence shown here is derived from an EMBL/GenBank/DDBJ whole genome shotgun (WGS) entry which is preliminary data.</text>
</comment>
<dbReference type="EMBL" id="PUGF01000039">
    <property type="protein sequence ID" value="PRC90663.1"/>
    <property type="molecule type" value="Genomic_DNA"/>
</dbReference>
<dbReference type="OrthoDB" id="8769938at2"/>
<evidence type="ECO:0000256" key="1">
    <source>
        <dbReference type="SAM" id="MobiDB-lite"/>
    </source>
</evidence>
<sequence length="535" mass="56097">MNNYTIKQVPLIQRQGPLTNIYDLIAQSLLPVLLVSSTMLFTGCGGGGGGSSTTAASSSSSSAPTSPSSSAPTPTVPPAPIQAVVANYSVKTNVIPVTGAGKVFGMQANFFDDGFIPPNPISNWGFQNPLIPAVNADGSMDVAWLDYSGTSGPSTTGLSALGAINITHINPDLSTGSTMATGLLSYKLLGFTKDTAGAFYIAYNVDHPFKNAIAGDANNVNGNELHIAKSGTASFTMKTWDTLVFGDMDNTKDQSKGNPGEAGLGVLGFDVVNQKLALYVAHRMAWGDNGTRHQAGYFRYVDPASGNIVAPGNSHPTDTGTGWFYSHNFNQRLLLDNGTAYLLAHGDAYSRQLGFAAITATGYSASDSTVFNQSYLAINGTEGDNVTNTETGQFIKLSNGDFAIVYTTSQGRIARDVQIVIASGVNGTTKSSAWLTSNTGNIQAIMPKLEVSGNNILVSYGLWDSTTRTNKAIAWHFATVDTSLNLISASNPIPGIEFITDLPLIRFSSGPNVGQLAWVSGNGQGSLSVNLIQTP</sequence>
<protein>
    <submittedName>
        <fullName evidence="2">Uncharacterized protein</fullName>
    </submittedName>
</protein>
<dbReference type="AlphaFoldDB" id="A0A2S9GSH5"/>
<reference evidence="2 3" key="1">
    <citation type="submission" date="2018-02" db="EMBL/GenBank/DDBJ databases">
        <title>Solimicrobium silvestre gen. nov., sp. nov., isolated from alpine forest soil.</title>
        <authorList>
            <person name="Margesin R."/>
            <person name="Albuquerque L."/>
            <person name="Zhang D.-C."/>
            <person name="Froufe H.J.C."/>
            <person name="Severino R."/>
            <person name="Roxo I."/>
            <person name="Egas C."/>
            <person name="Da Costa M.S."/>
        </authorList>
    </citation>
    <scope>NUCLEOTIDE SEQUENCE [LARGE SCALE GENOMIC DNA]</scope>
    <source>
        <strain evidence="2 3">S20-91</strain>
    </source>
</reference>
<dbReference type="Proteomes" id="UP000237839">
    <property type="component" value="Unassembled WGS sequence"/>
</dbReference>
<feature type="compositionally biased region" description="Low complexity" evidence="1">
    <location>
        <begin position="52"/>
        <end position="73"/>
    </location>
</feature>
<gene>
    <name evidence="2" type="ORF">S2091_4613</name>
</gene>
<feature type="region of interest" description="Disordered" evidence="1">
    <location>
        <begin position="51"/>
        <end position="75"/>
    </location>
</feature>
<organism evidence="2 3">
    <name type="scientific">Solimicrobium silvestre</name>
    <dbReference type="NCBI Taxonomy" id="2099400"/>
    <lineage>
        <taxon>Bacteria</taxon>
        <taxon>Pseudomonadati</taxon>
        <taxon>Pseudomonadota</taxon>
        <taxon>Betaproteobacteria</taxon>
        <taxon>Burkholderiales</taxon>
        <taxon>Oxalobacteraceae</taxon>
        <taxon>Solimicrobium</taxon>
    </lineage>
</organism>
<dbReference type="RefSeq" id="WP_133166968.1">
    <property type="nucleotide sequence ID" value="NZ_PUGF01000039.1"/>
</dbReference>